<keyword evidence="4 7" id="KW-1133">Transmembrane helix</keyword>
<feature type="region of interest" description="Disordered" evidence="6">
    <location>
        <begin position="1"/>
        <end position="93"/>
    </location>
</feature>
<comment type="caution">
    <text evidence="8">The sequence shown here is derived from an EMBL/GenBank/DDBJ whole genome shotgun (WGS) entry which is preliminary data.</text>
</comment>
<keyword evidence="3 7" id="KW-0812">Transmembrane</keyword>
<feature type="transmembrane region" description="Helical" evidence="7">
    <location>
        <begin position="184"/>
        <end position="206"/>
    </location>
</feature>
<feature type="compositionally biased region" description="Polar residues" evidence="6">
    <location>
        <begin position="30"/>
        <end position="66"/>
    </location>
</feature>
<keyword evidence="9" id="KW-1185">Reference proteome</keyword>
<evidence type="ECO:0000313" key="9">
    <source>
        <dbReference type="Proteomes" id="UP000747542"/>
    </source>
</evidence>
<evidence type="ECO:0000256" key="4">
    <source>
        <dbReference type="ARBA" id="ARBA00022989"/>
    </source>
</evidence>
<dbReference type="EMBL" id="JAHLQT010046319">
    <property type="protein sequence ID" value="KAG7153770.1"/>
    <property type="molecule type" value="Genomic_DNA"/>
</dbReference>
<dbReference type="PANTHER" id="PTHR21236">
    <property type="entry name" value="GOLGI MEMBRANE PROTEIN YIP1"/>
    <property type="match status" value="1"/>
</dbReference>
<feature type="compositionally biased region" description="Polar residues" evidence="6">
    <location>
        <begin position="1"/>
        <end position="12"/>
    </location>
</feature>
<evidence type="ECO:0000256" key="3">
    <source>
        <dbReference type="ARBA" id="ARBA00022692"/>
    </source>
</evidence>
<dbReference type="Proteomes" id="UP000747542">
    <property type="component" value="Unassembled WGS sequence"/>
</dbReference>
<dbReference type="GO" id="GO:0048280">
    <property type="term" value="P:vesicle fusion with Golgi apparatus"/>
    <property type="evidence" value="ECO:0007669"/>
    <property type="project" value="TreeGrafter"/>
</dbReference>
<evidence type="ECO:0000256" key="2">
    <source>
        <dbReference type="ARBA" id="ARBA00010596"/>
    </source>
</evidence>
<dbReference type="InterPro" id="IPR045231">
    <property type="entry name" value="Yip1/4-like"/>
</dbReference>
<organism evidence="8 9">
    <name type="scientific">Homarus americanus</name>
    <name type="common">American lobster</name>
    <dbReference type="NCBI Taxonomy" id="6706"/>
    <lineage>
        <taxon>Eukaryota</taxon>
        <taxon>Metazoa</taxon>
        <taxon>Ecdysozoa</taxon>
        <taxon>Arthropoda</taxon>
        <taxon>Crustacea</taxon>
        <taxon>Multicrustacea</taxon>
        <taxon>Malacostraca</taxon>
        <taxon>Eumalacostraca</taxon>
        <taxon>Eucarida</taxon>
        <taxon>Decapoda</taxon>
        <taxon>Pleocyemata</taxon>
        <taxon>Astacidea</taxon>
        <taxon>Nephropoidea</taxon>
        <taxon>Nephropidae</taxon>
        <taxon>Homarus</taxon>
    </lineage>
</organism>
<evidence type="ECO:0000256" key="7">
    <source>
        <dbReference type="SAM" id="Phobius"/>
    </source>
</evidence>
<evidence type="ECO:0000313" key="8">
    <source>
        <dbReference type="EMBL" id="KAG7153770.1"/>
    </source>
</evidence>
<comment type="subcellular location">
    <subcellularLocation>
        <location evidence="1">Membrane</location>
        <topology evidence="1">Multi-pass membrane protein</topology>
    </subcellularLocation>
</comment>
<gene>
    <name evidence="8" type="primary">YIPF5-L</name>
    <name evidence="8" type="ORF">Hamer_G009453</name>
</gene>
<keyword evidence="5 7" id="KW-0472">Membrane</keyword>
<feature type="transmembrane region" description="Helical" evidence="7">
    <location>
        <begin position="130"/>
        <end position="148"/>
    </location>
</feature>
<accession>A0A8J5MJR7</accession>
<proteinExistence type="inferred from homology"/>
<feature type="transmembrane region" description="Helical" evidence="7">
    <location>
        <begin position="212"/>
        <end position="232"/>
    </location>
</feature>
<protein>
    <submittedName>
        <fullName evidence="8">YIPF5-like</fullName>
    </submittedName>
</protein>
<evidence type="ECO:0000256" key="6">
    <source>
        <dbReference type="SAM" id="MobiDB-lite"/>
    </source>
</evidence>
<dbReference type="AlphaFoldDB" id="A0A8J5MJR7"/>
<feature type="transmembrane region" description="Helical" evidence="7">
    <location>
        <begin position="154"/>
        <end position="172"/>
    </location>
</feature>
<dbReference type="PANTHER" id="PTHR21236:SF2">
    <property type="entry name" value="PROTEIN YIPF"/>
    <property type="match status" value="1"/>
</dbReference>
<feature type="transmembrane region" description="Helical" evidence="7">
    <location>
        <begin position="244"/>
        <end position="261"/>
    </location>
</feature>
<dbReference type="GO" id="GO:0016020">
    <property type="term" value="C:membrane"/>
    <property type="evidence" value="ECO:0007669"/>
    <property type="project" value="UniProtKB-SubCell"/>
</dbReference>
<dbReference type="GO" id="GO:0006888">
    <property type="term" value="P:endoplasmic reticulum to Golgi vesicle-mediated transport"/>
    <property type="evidence" value="ECO:0007669"/>
    <property type="project" value="InterPro"/>
</dbReference>
<name>A0A8J5MJR7_HOMAM</name>
<reference evidence="8" key="1">
    <citation type="journal article" date="2021" name="Sci. Adv.">
        <title>The American lobster genome reveals insights on longevity, neural, and immune adaptations.</title>
        <authorList>
            <person name="Polinski J.M."/>
            <person name="Zimin A.V."/>
            <person name="Clark K.F."/>
            <person name="Kohn A.B."/>
            <person name="Sadowski N."/>
            <person name="Timp W."/>
            <person name="Ptitsyn A."/>
            <person name="Khanna P."/>
            <person name="Romanova D.Y."/>
            <person name="Williams P."/>
            <person name="Greenwood S.J."/>
            <person name="Moroz L.L."/>
            <person name="Walt D.R."/>
            <person name="Bodnar A.G."/>
        </authorList>
    </citation>
    <scope>NUCLEOTIDE SEQUENCE</scope>
    <source>
        <strain evidence="8">GMGI-L3</strain>
    </source>
</reference>
<evidence type="ECO:0000256" key="1">
    <source>
        <dbReference type="ARBA" id="ARBA00004141"/>
    </source>
</evidence>
<sequence>MSYGWDQQQQPHGNGWGDQGSYSYDMGSSDFGQEQQFQNFEYNSQSSQGGPPPTTSYSSEGSQQPAFFTPGPSIMTPGISPMSPVPDNYSLEDEPPLLEELGINPDAIVQKTLTVLNPMRRTDPTILQDTDLAGPLAFCLAFGSFLLLSGKAQFGYIYGIGMLGCASMYGLLNMMSMPGVSLGVVVSILGYCLLPMVALAGVNVLLSLQGPIGIILTGMAILWCSISASKLFVTGLAMDHQQPLVAYPCALLYAVFALITIF</sequence>
<comment type="similarity">
    <text evidence="2">Belongs to the YIP1 family.</text>
</comment>
<evidence type="ECO:0000256" key="5">
    <source>
        <dbReference type="ARBA" id="ARBA00023136"/>
    </source>
</evidence>
<dbReference type="GO" id="GO:0005802">
    <property type="term" value="C:trans-Golgi network"/>
    <property type="evidence" value="ECO:0007669"/>
    <property type="project" value="TreeGrafter"/>
</dbReference>